<name>A0AAD7EA56_9AGAR</name>
<gene>
    <name evidence="1" type="ORF">DFH08DRAFT_824774</name>
</gene>
<accession>A0AAD7EA56</accession>
<evidence type="ECO:0000313" key="1">
    <source>
        <dbReference type="EMBL" id="KAJ7306324.1"/>
    </source>
</evidence>
<organism evidence="1 2">
    <name type="scientific">Mycena albidolilacea</name>
    <dbReference type="NCBI Taxonomy" id="1033008"/>
    <lineage>
        <taxon>Eukaryota</taxon>
        <taxon>Fungi</taxon>
        <taxon>Dikarya</taxon>
        <taxon>Basidiomycota</taxon>
        <taxon>Agaricomycotina</taxon>
        <taxon>Agaricomycetes</taxon>
        <taxon>Agaricomycetidae</taxon>
        <taxon>Agaricales</taxon>
        <taxon>Marasmiineae</taxon>
        <taxon>Mycenaceae</taxon>
        <taxon>Mycena</taxon>
    </lineage>
</organism>
<reference evidence="1" key="1">
    <citation type="submission" date="2023-03" db="EMBL/GenBank/DDBJ databases">
        <title>Massive genome expansion in bonnet fungi (Mycena s.s.) driven by repeated elements and novel gene families across ecological guilds.</title>
        <authorList>
            <consortium name="Lawrence Berkeley National Laboratory"/>
            <person name="Harder C.B."/>
            <person name="Miyauchi S."/>
            <person name="Viragh M."/>
            <person name="Kuo A."/>
            <person name="Thoen E."/>
            <person name="Andreopoulos B."/>
            <person name="Lu D."/>
            <person name="Skrede I."/>
            <person name="Drula E."/>
            <person name="Henrissat B."/>
            <person name="Morin E."/>
            <person name="Kohler A."/>
            <person name="Barry K."/>
            <person name="LaButti K."/>
            <person name="Morin E."/>
            <person name="Salamov A."/>
            <person name="Lipzen A."/>
            <person name="Mereny Z."/>
            <person name="Hegedus B."/>
            <person name="Baldrian P."/>
            <person name="Stursova M."/>
            <person name="Weitz H."/>
            <person name="Taylor A."/>
            <person name="Grigoriev I.V."/>
            <person name="Nagy L.G."/>
            <person name="Martin F."/>
            <person name="Kauserud H."/>
        </authorList>
    </citation>
    <scope>NUCLEOTIDE SEQUENCE</scope>
    <source>
        <strain evidence="1">CBHHK002</strain>
    </source>
</reference>
<dbReference type="AlphaFoldDB" id="A0AAD7EA56"/>
<dbReference type="Proteomes" id="UP001218218">
    <property type="component" value="Unassembled WGS sequence"/>
</dbReference>
<keyword evidence="2" id="KW-1185">Reference proteome</keyword>
<comment type="caution">
    <text evidence="1">The sequence shown here is derived from an EMBL/GenBank/DDBJ whole genome shotgun (WGS) entry which is preliminary data.</text>
</comment>
<proteinExistence type="predicted"/>
<protein>
    <submittedName>
        <fullName evidence="1">Uncharacterized protein</fullName>
    </submittedName>
</protein>
<sequence>MRGGQVATLWAGVRTQQENRGELPIALVGASSLPGPHLPQLWRQRGNTIVNTAAGSPALLLPMWSRPQAFHGSESTSRSSSQSQLNRLFTADAGKRRCVRVSAGLSSSLPRVRGREPHDKQNLDVAKNESCLRTNTCMKFDVSRLQRTMCGTCFVNPTASAMLKPEIIIAIAVENSCAFTRIGPPNPYRSMYSDPTSHGLKDLPSSSFVTPI</sequence>
<evidence type="ECO:0000313" key="2">
    <source>
        <dbReference type="Proteomes" id="UP001218218"/>
    </source>
</evidence>
<dbReference type="EMBL" id="JARIHO010000093">
    <property type="protein sequence ID" value="KAJ7306324.1"/>
    <property type="molecule type" value="Genomic_DNA"/>
</dbReference>